<dbReference type="Proteomes" id="UP000199069">
    <property type="component" value="Unassembled WGS sequence"/>
</dbReference>
<gene>
    <name evidence="1" type="primary">FGENESH: predicted gene_3.536</name>
    <name evidence="2" type="ORF">AAT19DRAFT_13356</name>
    <name evidence="1" type="ORF">BN2166_0020850</name>
</gene>
<evidence type="ECO:0000313" key="1">
    <source>
        <dbReference type="EMBL" id="CTR06224.1"/>
    </source>
</evidence>
<dbReference type="OrthoDB" id="5399006at2759"/>
<reference evidence="2 4" key="2">
    <citation type="journal article" date="2018" name="Elife">
        <title>Functional genomics of lipid metabolism in the oleaginous yeast Rhodosporidium toruloides.</title>
        <authorList>
            <person name="Coradetti S.T."/>
            <person name="Pinel D."/>
            <person name="Geiselman G."/>
            <person name="Ito M."/>
            <person name="Mondo S."/>
            <person name="Reilly M.C."/>
            <person name="Cheng Y.F."/>
            <person name="Bauer S."/>
            <person name="Grigoriev I."/>
            <person name="Gladden J.M."/>
            <person name="Simmons B.A."/>
            <person name="Brem R."/>
            <person name="Arkin A.P."/>
            <person name="Skerker J.M."/>
        </authorList>
    </citation>
    <scope>NUCLEOTIDE SEQUENCE [LARGE SCALE GENOMIC DNA]</scope>
    <source>
        <strain evidence="2 4">NBRC 0880</strain>
    </source>
</reference>
<dbReference type="OMA" id="LPHRHGA"/>
<dbReference type="STRING" id="5286.A0A0K3C8Z6"/>
<dbReference type="EMBL" id="CWKI01000003">
    <property type="protein sequence ID" value="CTR06224.1"/>
    <property type="molecule type" value="Genomic_DNA"/>
</dbReference>
<dbReference type="InterPro" id="IPR036291">
    <property type="entry name" value="NAD(P)-bd_dom_sf"/>
</dbReference>
<dbReference type="SUPFAM" id="SSF51735">
    <property type="entry name" value="NAD(P)-binding Rossmann-fold domains"/>
    <property type="match status" value="1"/>
</dbReference>
<dbReference type="Gene3D" id="3.40.50.720">
    <property type="entry name" value="NAD(P)-binding Rossmann-like Domain"/>
    <property type="match status" value="1"/>
</dbReference>
<keyword evidence="3" id="KW-1185">Reference proteome</keyword>
<dbReference type="Pfam" id="PF13561">
    <property type="entry name" value="adh_short_C2"/>
    <property type="match status" value="1"/>
</dbReference>
<sequence>MAPSSNYILAVSGLGNVVGTGGSVARLFARELGYRVALISRPRKEVHDLKDEIAKGGGVAEVFSVEEYSYQSMNKVFEDIKKHWPDGRLKCAVWNTSQWSRIPFLDITEKDITASATINIISATAFSQAAVRAFTSPSPGSDADQGGTLIMTGATSATRGHTHFGAFAAGKHGLRALSQSIAREYGPQGVHVAFVIIDGTILTRITARMFSSVEGKDPNWMQDERQRLSPDSIARAYLYLHQQTPDAWTLEMDLRPAKEKF</sequence>
<organism evidence="1 3">
    <name type="scientific">Rhodotorula toruloides</name>
    <name type="common">Yeast</name>
    <name type="synonym">Rhodosporidium toruloides</name>
    <dbReference type="NCBI Taxonomy" id="5286"/>
    <lineage>
        <taxon>Eukaryota</taxon>
        <taxon>Fungi</taxon>
        <taxon>Dikarya</taxon>
        <taxon>Basidiomycota</taxon>
        <taxon>Pucciniomycotina</taxon>
        <taxon>Microbotryomycetes</taxon>
        <taxon>Sporidiobolales</taxon>
        <taxon>Sporidiobolaceae</taxon>
        <taxon>Rhodotorula</taxon>
    </lineage>
</organism>
<reference evidence="1 3" key="1">
    <citation type="submission" date="2015-07" db="EMBL/GenBank/DDBJ databases">
        <authorList>
            <person name="Cajimat M.N.B."/>
            <person name="Milazzo M.L."/>
            <person name="Fulhorst C.F."/>
        </authorList>
    </citation>
    <scope>NUCLEOTIDE SEQUENCE [LARGE SCALE GENOMIC DNA]</scope>
    <source>
        <strain evidence="1">Single colony</strain>
    </source>
</reference>
<dbReference type="Proteomes" id="UP000239560">
    <property type="component" value="Unassembled WGS sequence"/>
</dbReference>
<name>A0A0K3C8Z6_RHOTO</name>
<evidence type="ECO:0000313" key="3">
    <source>
        <dbReference type="Proteomes" id="UP000199069"/>
    </source>
</evidence>
<dbReference type="InterPro" id="IPR002347">
    <property type="entry name" value="SDR_fam"/>
</dbReference>
<accession>A0A0K3C8Z6</accession>
<evidence type="ECO:0000313" key="2">
    <source>
        <dbReference type="EMBL" id="PRQ76334.1"/>
    </source>
</evidence>
<evidence type="ECO:0000313" key="4">
    <source>
        <dbReference type="Proteomes" id="UP000239560"/>
    </source>
</evidence>
<dbReference type="EMBL" id="LCTV02000003">
    <property type="protein sequence ID" value="PRQ76334.1"/>
    <property type="molecule type" value="Genomic_DNA"/>
</dbReference>
<dbReference type="AlphaFoldDB" id="A0A0K3C8Z6"/>
<dbReference type="PANTHER" id="PTHR43431:SF7">
    <property type="entry name" value="OXIDOREDUCTASE, SHORT CHAIN DEHYDROGENASE_REDUCTASE FAMILY (AFU_ORTHOLOGUE AFUA_5G14000)"/>
    <property type="match status" value="1"/>
</dbReference>
<protein>
    <submittedName>
        <fullName evidence="1 2">Short-chain dehydrogenase/reductase SDR</fullName>
    </submittedName>
</protein>
<proteinExistence type="predicted"/>
<dbReference type="PANTHER" id="PTHR43431">
    <property type="entry name" value="OXIDOREDUCTASE, SHORT CHAIN DEHYDROGENASE/REDUCTASE FAMILY (AFU_ORTHOLOGUE AFUA_5G14000)"/>
    <property type="match status" value="1"/>
</dbReference>